<organism evidence="16 17">
    <name type="scientific">Mycena venus</name>
    <dbReference type="NCBI Taxonomy" id="2733690"/>
    <lineage>
        <taxon>Eukaryota</taxon>
        <taxon>Fungi</taxon>
        <taxon>Dikarya</taxon>
        <taxon>Basidiomycota</taxon>
        <taxon>Agaricomycotina</taxon>
        <taxon>Agaricomycetes</taxon>
        <taxon>Agaricomycetidae</taxon>
        <taxon>Agaricales</taxon>
        <taxon>Marasmiineae</taxon>
        <taxon>Mycenaceae</taxon>
        <taxon>Mycena</taxon>
    </lineage>
</organism>
<comment type="similarity">
    <text evidence="3">Belongs to the NDC1 family.</text>
</comment>
<keyword evidence="9" id="KW-0811">Translocation</keyword>
<dbReference type="GO" id="GO:0051028">
    <property type="term" value="P:mRNA transport"/>
    <property type="evidence" value="ECO:0007669"/>
    <property type="project" value="UniProtKB-KW"/>
</dbReference>
<evidence type="ECO:0000256" key="10">
    <source>
        <dbReference type="ARBA" id="ARBA00023132"/>
    </source>
</evidence>
<evidence type="ECO:0000256" key="1">
    <source>
        <dbReference type="ARBA" id="ARBA00004232"/>
    </source>
</evidence>
<dbReference type="GO" id="GO:0015031">
    <property type="term" value="P:protein transport"/>
    <property type="evidence" value="ECO:0007669"/>
    <property type="project" value="UniProtKB-KW"/>
</dbReference>
<dbReference type="PANTHER" id="PTHR13269:SF6">
    <property type="entry name" value="NUCLEOPORIN NDC1"/>
    <property type="match status" value="1"/>
</dbReference>
<evidence type="ECO:0000256" key="2">
    <source>
        <dbReference type="ARBA" id="ARBA00004567"/>
    </source>
</evidence>
<evidence type="ECO:0000256" key="8">
    <source>
        <dbReference type="ARBA" id="ARBA00022989"/>
    </source>
</evidence>
<evidence type="ECO:0000256" key="12">
    <source>
        <dbReference type="ARBA" id="ARBA00023242"/>
    </source>
</evidence>
<comment type="subcellular location">
    <subcellularLocation>
        <location evidence="1">Nucleus membrane</location>
        <topology evidence="1">Multi-pass membrane protein</topology>
    </subcellularLocation>
    <subcellularLocation>
        <location evidence="2">Nucleus</location>
        <location evidence="2">Nuclear pore complex</location>
    </subcellularLocation>
</comment>
<keyword evidence="13" id="KW-0175">Coiled coil</keyword>
<feature type="transmembrane region" description="Helical" evidence="15">
    <location>
        <begin position="162"/>
        <end position="180"/>
    </location>
</feature>
<keyword evidence="12" id="KW-0539">Nucleus</keyword>
<feature type="region of interest" description="Disordered" evidence="14">
    <location>
        <begin position="465"/>
        <end position="516"/>
    </location>
</feature>
<evidence type="ECO:0000256" key="6">
    <source>
        <dbReference type="ARBA" id="ARBA00022816"/>
    </source>
</evidence>
<dbReference type="InterPro" id="IPR019049">
    <property type="entry name" value="Nucleoporin_prot_Ndc1/Nup"/>
</dbReference>
<dbReference type="GO" id="GO:0031965">
    <property type="term" value="C:nuclear membrane"/>
    <property type="evidence" value="ECO:0007669"/>
    <property type="project" value="UniProtKB-SubCell"/>
</dbReference>
<keyword evidence="17" id="KW-1185">Reference proteome</keyword>
<evidence type="ECO:0008006" key="18">
    <source>
        <dbReference type="Google" id="ProtNLM"/>
    </source>
</evidence>
<evidence type="ECO:0000313" key="16">
    <source>
        <dbReference type="EMBL" id="KAF7369361.1"/>
    </source>
</evidence>
<gene>
    <name evidence="16" type="ORF">MVEN_00264700</name>
</gene>
<dbReference type="AlphaFoldDB" id="A0A8H6Z2X7"/>
<dbReference type="PANTHER" id="PTHR13269">
    <property type="entry name" value="NUCLEOPORIN NDC1"/>
    <property type="match status" value="1"/>
</dbReference>
<keyword evidence="4" id="KW-0813">Transport</keyword>
<keyword evidence="5 15" id="KW-0812">Transmembrane</keyword>
<evidence type="ECO:0000256" key="14">
    <source>
        <dbReference type="SAM" id="MobiDB-lite"/>
    </source>
</evidence>
<keyword evidence="8 15" id="KW-1133">Transmembrane helix</keyword>
<dbReference type="GO" id="GO:0005816">
    <property type="term" value="C:spindle pole body"/>
    <property type="evidence" value="ECO:0007669"/>
    <property type="project" value="TreeGrafter"/>
</dbReference>
<dbReference type="GO" id="GO:0070762">
    <property type="term" value="C:nuclear pore transmembrane ring"/>
    <property type="evidence" value="ECO:0007669"/>
    <property type="project" value="TreeGrafter"/>
</dbReference>
<dbReference type="Proteomes" id="UP000620124">
    <property type="component" value="Unassembled WGS sequence"/>
</dbReference>
<dbReference type="EMBL" id="JACAZI010000002">
    <property type="protein sequence ID" value="KAF7369361.1"/>
    <property type="molecule type" value="Genomic_DNA"/>
</dbReference>
<dbReference type="GO" id="GO:0030674">
    <property type="term" value="F:protein-macromolecule adaptor activity"/>
    <property type="evidence" value="ECO:0007669"/>
    <property type="project" value="TreeGrafter"/>
</dbReference>
<feature type="transmembrane region" description="Helical" evidence="15">
    <location>
        <begin position="242"/>
        <end position="269"/>
    </location>
</feature>
<keyword evidence="7" id="KW-0653">Protein transport</keyword>
<evidence type="ECO:0000256" key="11">
    <source>
        <dbReference type="ARBA" id="ARBA00023136"/>
    </source>
</evidence>
<sequence length="745" mass="80281">MLLERKSRKGKPTNTHKHSSSSRLPRRVKMASSTPRVAGVPTPIRAITTPLRSSAAPPIPPASQLYEPLAKAVLRRRLTNRIFPYTFLVALAGAVLSFFWVGRLALTRVMGVGVGMWLGGVLPVILLRKAYLTVTHTSAPSPLLLLQKSFAPPLRTRTKHALQAHVLSALVVLALHVGVVDPGVPVFIRSRKHPYTPHPVFVLLALSQIILAGVYVLRALLRDVWVFPFRRPTLTPSASGIFAPLLLAGFAPFAALVILFVVVPILRWIPLVSTLLRPILRPHLSVLRFFPRAAALGALTGWVWESAAGVWGWGVGEAVHTTPAMRALVSGISVAVTPAPVPAHSGSAFTSAASSAFSTPASSSFVARSSTFLAPPPAPAPIPPVPPMSIYTHLAYTELLAFSSSSEPGAAKARAEAFDVDGAVWGRLAREALVLIGREYQVLLARGAALTPASKPVAASTAAALTPAPSTADTPAVTPSPLLKKNIFAPKGPPSPAEAHSRASSSPPSPPLTAIPKAVPLPKKLVDAVPVPRVPEVQWQWRPLLQAVIPLVPMPEWVKRVAEGAMRVGEMGVPRAWSMKRKGREAAGWVPRREVCVEAIGVLTHLTCASLTEDRFGVVQRDIPRILEALLAFLAAVEDAQAALRPPVKEMPEAEKEVIELLEKVDEAVERKEQKEKRERAMERRRVAAEEAAHLEEARTVLGEVGDALKDGVARIVRTFGDKLRAFRFPPRTAARLQGFLEYHG</sequence>
<feature type="transmembrane region" description="Helical" evidence="15">
    <location>
        <begin position="82"/>
        <end position="102"/>
    </location>
</feature>
<accession>A0A8H6Z2X7</accession>
<evidence type="ECO:0000256" key="4">
    <source>
        <dbReference type="ARBA" id="ARBA00022448"/>
    </source>
</evidence>
<evidence type="ECO:0000256" key="13">
    <source>
        <dbReference type="SAM" id="Coils"/>
    </source>
</evidence>
<feature type="compositionally biased region" description="Basic residues" evidence="14">
    <location>
        <begin position="1"/>
        <end position="29"/>
    </location>
</feature>
<feature type="transmembrane region" description="Helical" evidence="15">
    <location>
        <begin position="108"/>
        <end position="127"/>
    </location>
</feature>
<feature type="coiled-coil region" evidence="13">
    <location>
        <begin position="651"/>
        <end position="698"/>
    </location>
</feature>
<comment type="caution">
    <text evidence="16">The sequence shown here is derived from an EMBL/GenBank/DDBJ whole genome shotgun (WGS) entry which is preliminary data.</text>
</comment>
<dbReference type="GO" id="GO:0070631">
    <property type="term" value="P:spindle pole body localization"/>
    <property type="evidence" value="ECO:0007669"/>
    <property type="project" value="TreeGrafter"/>
</dbReference>
<reference evidence="16" key="1">
    <citation type="submission" date="2020-05" db="EMBL/GenBank/DDBJ databases">
        <title>Mycena genomes resolve the evolution of fungal bioluminescence.</title>
        <authorList>
            <person name="Tsai I.J."/>
        </authorList>
    </citation>
    <scope>NUCLEOTIDE SEQUENCE</scope>
    <source>
        <strain evidence="16">CCC161011</strain>
    </source>
</reference>
<protein>
    <recommendedName>
        <fullName evidence="18">Nucleoporin protein Ndc1-Nup</fullName>
    </recommendedName>
</protein>
<proteinExistence type="inferred from homology"/>
<evidence type="ECO:0000313" key="17">
    <source>
        <dbReference type="Proteomes" id="UP000620124"/>
    </source>
</evidence>
<evidence type="ECO:0000256" key="5">
    <source>
        <dbReference type="ARBA" id="ARBA00022692"/>
    </source>
</evidence>
<keyword evidence="6" id="KW-0509">mRNA transport</keyword>
<evidence type="ECO:0000256" key="15">
    <source>
        <dbReference type="SAM" id="Phobius"/>
    </source>
</evidence>
<feature type="region of interest" description="Disordered" evidence="14">
    <location>
        <begin position="1"/>
        <end position="35"/>
    </location>
</feature>
<keyword evidence="10" id="KW-0906">Nuclear pore complex</keyword>
<dbReference type="Pfam" id="PF09531">
    <property type="entry name" value="Ndc1_Nup"/>
    <property type="match status" value="1"/>
</dbReference>
<evidence type="ECO:0000256" key="7">
    <source>
        <dbReference type="ARBA" id="ARBA00022927"/>
    </source>
</evidence>
<evidence type="ECO:0000256" key="3">
    <source>
        <dbReference type="ARBA" id="ARBA00005760"/>
    </source>
</evidence>
<keyword evidence="11 15" id="KW-0472">Membrane</keyword>
<feature type="transmembrane region" description="Helical" evidence="15">
    <location>
        <begin position="200"/>
        <end position="221"/>
    </location>
</feature>
<feature type="compositionally biased region" description="Low complexity" evidence="14">
    <location>
        <begin position="465"/>
        <end position="481"/>
    </location>
</feature>
<dbReference type="GO" id="GO:0006999">
    <property type="term" value="P:nuclear pore organization"/>
    <property type="evidence" value="ECO:0007669"/>
    <property type="project" value="TreeGrafter"/>
</dbReference>
<dbReference type="OrthoDB" id="67850at2759"/>
<evidence type="ECO:0000256" key="9">
    <source>
        <dbReference type="ARBA" id="ARBA00023010"/>
    </source>
</evidence>
<name>A0A8H6Z2X7_9AGAR</name>